<evidence type="ECO:0000313" key="2">
    <source>
        <dbReference type="Proteomes" id="UP000717696"/>
    </source>
</evidence>
<sequence>MSDIISQLQVIIRESGCLLDLTAILDLSICPKIDILTERPHKVEEKQDYITVTATEGSKKVHRRGSSNDDYEVPEQVCKKDRVSQDIQTLILLGLLTTEELNEYLYKTGDLQQGQSILDAGDGEVNVNPLLSLSVGENGDIAKLNVGGENLLSLSLLGKRANRLLDIDVGGEINKDPAAIDVDVLTHPPTGRNGRPSGTGRILGVDVDLSGLGNGHKTSSGYHTRGSKEVFTHYQPICSKGLKQEHLSKCHTEQATDVNHCLAICQAKGTLLTLAADVKVGDVANIQVCIAVEFNQRAQGGNCRYLVAPENKPCKESYLEPKEDCYTFIRN</sequence>
<proteinExistence type="predicted"/>
<accession>A0A9P9IK41</accession>
<dbReference type="OrthoDB" id="5090917at2759"/>
<protein>
    <submittedName>
        <fullName evidence="1">Uncharacterized protein</fullName>
    </submittedName>
</protein>
<dbReference type="EMBL" id="JAGMUU010000026">
    <property type="protein sequence ID" value="KAH7122180.1"/>
    <property type="molecule type" value="Genomic_DNA"/>
</dbReference>
<evidence type="ECO:0000313" key="1">
    <source>
        <dbReference type="EMBL" id="KAH7122180.1"/>
    </source>
</evidence>
<dbReference type="AlphaFoldDB" id="A0A9P9IK41"/>
<reference evidence="1" key="1">
    <citation type="journal article" date="2021" name="Nat. Commun.">
        <title>Genetic determinants of endophytism in the Arabidopsis root mycobiome.</title>
        <authorList>
            <person name="Mesny F."/>
            <person name="Miyauchi S."/>
            <person name="Thiergart T."/>
            <person name="Pickel B."/>
            <person name="Atanasova L."/>
            <person name="Karlsson M."/>
            <person name="Huettel B."/>
            <person name="Barry K.W."/>
            <person name="Haridas S."/>
            <person name="Chen C."/>
            <person name="Bauer D."/>
            <person name="Andreopoulos W."/>
            <person name="Pangilinan J."/>
            <person name="LaButti K."/>
            <person name="Riley R."/>
            <person name="Lipzen A."/>
            <person name="Clum A."/>
            <person name="Drula E."/>
            <person name="Henrissat B."/>
            <person name="Kohler A."/>
            <person name="Grigoriev I.V."/>
            <person name="Martin F.M."/>
            <person name="Hacquard S."/>
        </authorList>
    </citation>
    <scope>NUCLEOTIDE SEQUENCE</scope>
    <source>
        <strain evidence="1">MPI-CAGE-AT-0021</strain>
    </source>
</reference>
<comment type="caution">
    <text evidence="1">The sequence shown here is derived from an EMBL/GenBank/DDBJ whole genome shotgun (WGS) entry which is preliminary data.</text>
</comment>
<organism evidence="1 2">
    <name type="scientific">Dactylonectria estremocensis</name>
    <dbReference type="NCBI Taxonomy" id="1079267"/>
    <lineage>
        <taxon>Eukaryota</taxon>
        <taxon>Fungi</taxon>
        <taxon>Dikarya</taxon>
        <taxon>Ascomycota</taxon>
        <taxon>Pezizomycotina</taxon>
        <taxon>Sordariomycetes</taxon>
        <taxon>Hypocreomycetidae</taxon>
        <taxon>Hypocreales</taxon>
        <taxon>Nectriaceae</taxon>
        <taxon>Dactylonectria</taxon>
    </lineage>
</organism>
<dbReference type="Proteomes" id="UP000717696">
    <property type="component" value="Unassembled WGS sequence"/>
</dbReference>
<keyword evidence="2" id="KW-1185">Reference proteome</keyword>
<gene>
    <name evidence="1" type="ORF">B0J13DRAFT_456363</name>
</gene>
<name>A0A9P9IK41_9HYPO</name>